<feature type="transmembrane region" description="Helical" evidence="7">
    <location>
        <begin position="324"/>
        <end position="344"/>
    </location>
</feature>
<feature type="transmembrane region" description="Helical" evidence="7">
    <location>
        <begin position="197"/>
        <end position="220"/>
    </location>
</feature>
<name>A0ABN7RVV4_THEXY</name>
<dbReference type="InterPro" id="IPR047135">
    <property type="entry name" value="YsiQ"/>
</dbReference>
<evidence type="ECO:0000256" key="4">
    <source>
        <dbReference type="ARBA" id="ARBA00022692"/>
    </source>
</evidence>
<evidence type="ECO:0000256" key="3">
    <source>
        <dbReference type="ARBA" id="ARBA00022475"/>
    </source>
</evidence>
<evidence type="ECO:0000256" key="7">
    <source>
        <dbReference type="SAM" id="Phobius"/>
    </source>
</evidence>
<reference evidence="8 9" key="1">
    <citation type="submission" date="2021-04" db="EMBL/GenBank/DDBJ databases">
        <authorList>
            <person name="Rakotoarivonina H."/>
        </authorList>
    </citation>
    <scope>NUCLEOTIDE SEQUENCE [LARGE SCALE GENOMIC DNA]</scope>
    <source>
        <strain evidence="8 9">XE</strain>
    </source>
</reference>
<keyword evidence="9" id="KW-1185">Reference proteome</keyword>
<dbReference type="PIRSF" id="PIRSF006603">
    <property type="entry name" value="DinF"/>
    <property type="match status" value="1"/>
</dbReference>
<accession>A0ABN7RVV4</accession>
<evidence type="ECO:0000313" key="9">
    <source>
        <dbReference type="Proteomes" id="UP000681526"/>
    </source>
</evidence>
<gene>
    <name evidence="8" type="primary">txxe 1130-yisQ</name>
    <name evidence="8" type="ORF">TXXE_08335</name>
</gene>
<dbReference type="PANTHER" id="PTHR42925">
    <property type="entry name" value="MULTIDRUG AND TOXIN EFFLUX PROTEIN MATE FAMILY"/>
    <property type="match status" value="1"/>
</dbReference>
<feature type="transmembrane region" description="Helical" evidence="7">
    <location>
        <begin position="392"/>
        <end position="412"/>
    </location>
</feature>
<dbReference type="RefSeq" id="WP_015254483.1">
    <property type="nucleotide sequence ID" value="NZ_CAJRAY010000038.1"/>
</dbReference>
<feature type="transmembrane region" description="Helical" evidence="7">
    <location>
        <begin position="170"/>
        <end position="191"/>
    </location>
</feature>
<sequence>MNPKDGGGGSAGKTVKLSLLAITWPIFIESALQTLIRMTDTFMLSKVSDEAVAAVGVSNQILMFGMLLFNFVAMGSAVVVSQYLGAGLRRDVGRLTGSSLALNLLFGLFVSAMVVLFCGDLLRLFGLEPELHAIAQRYLLIAGGGLFVQAVMSAAVAIIQSHGLTRQTMFVALGMNIIHIFGNYLVIFGPFGFPKLGVTGVAISTVVSQVIGMIVNLYLLRRAVELPFTPRHLIRWKLDDVVRVLRVGVPASLNNLSYNVNQLVTTAMIASLGSVMLTTRIYTMNINFIIVILCISLGRGMQIIVGHLVGAGEQDEAYRQVLRNYGRSVLITLAGAAVICLLRVPLLDLFTDSEEIIRIGSNLLLLSFLLEPGRNLNIMFERCLQAAGDARFTALSSVLIMWLFSVPLTYLLGIHLGYGLYGIWAAFIADEWVRGIALFLRWKSKAWKSKAIVSRAAETAAG</sequence>
<comment type="caution">
    <text evidence="8">The sequence shown here is derived from an EMBL/GenBank/DDBJ whole genome shotgun (WGS) entry which is preliminary data.</text>
</comment>
<dbReference type="Proteomes" id="UP000681526">
    <property type="component" value="Unassembled WGS sequence"/>
</dbReference>
<evidence type="ECO:0000256" key="5">
    <source>
        <dbReference type="ARBA" id="ARBA00022989"/>
    </source>
</evidence>
<dbReference type="Pfam" id="PF01554">
    <property type="entry name" value="MatE"/>
    <property type="match status" value="2"/>
</dbReference>
<evidence type="ECO:0000256" key="1">
    <source>
        <dbReference type="ARBA" id="ARBA00004651"/>
    </source>
</evidence>
<keyword evidence="2" id="KW-0813">Transport</keyword>
<keyword evidence="3" id="KW-1003">Cell membrane</keyword>
<dbReference type="CDD" id="cd13134">
    <property type="entry name" value="MATE_like_8"/>
    <property type="match status" value="1"/>
</dbReference>
<dbReference type="NCBIfam" id="TIGR00797">
    <property type="entry name" value="matE"/>
    <property type="match status" value="1"/>
</dbReference>
<evidence type="ECO:0000256" key="6">
    <source>
        <dbReference type="ARBA" id="ARBA00023136"/>
    </source>
</evidence>
<feature type="transmembrane region" description="Helical" evidence="7">
    <location>
        <begin position="61"/>
        <end position="88"/>
    </location>
</feature>
<dbReference type="PANTHER" id="PTHR42925:SF1">
    <property type="entry name" value="VIRULENCE FACTOR MVIN"/>
    <property type="match status" value="1"/>
</dbReference>
<protein>
    <submittedName>
        <fullName evidence="8">Multidrug resistance protein mdtK Multidrug-efflux transporter</fullName>
    </submittedName>
</protein>
<comment type="subcellular location">
    <subcellularLocation>
        <location evidence="1">Cell membrane</location>
        <topology evidence="1">Multi-pass membrane protein</topology>
    </subcellularLocation>
</comment>
<feature type="transmembrane region" description="Helical" evidence="7">
    <location>
        <begin position="100"/>
        <end position="126"/>
    </location>
</feature>
<dbReference type="EMBL" id="CAJRAY010000038">
    <property type="protein sequence ID" value="CAG5084929.1"/>
    <property type="molecule type" value="Genomic_DNA"/>
</dbReference>
<feature type="transmembrane region" description="Helical" evidence="7">
    <location>
        <begin position="288"/>
        <end position="312"/>
    </location>
</feature>
<feature type="transmembrane region" description="Helical" evidence="7">
    <location>
        <begin position="418"/>
        <end position="440"/>
    </location>
</feature>
<keyword evidence="5 7" id="KW-1133">Transmembrane helix</keyword>
<keyword evidence="4 7" id="KW-0812">Transmembrane</keyword>
<feature type="transmembrane region" description="Helical" evidence="7">
    <location>
        <begin position="138"/>
        <end position="158"/>
    </location>
</feature>
<keyword evidence="6 7" id="KW-0472">Membrane</keyword>
<evidence type="ECO:0000313" key="8">
    <source>
        <dbReference type="EMBL" id="CAG5084929.1"/>
    </source>
</evidence>
<organism evidence="8 9">
    <name type="scientific">Thermobacillus xylanilyticus</name>
    <dbReference type="NCBI Taxonomy" id="76633"/>
    <lineage>
        <taxon>Bacteria</taxon>
        <taxon>Bacillati</taxon>
        <taxon>Bacillota</taxon>
        <taxon>Bacilli</taxon>
        <taxon>Bacillales</taxon>
        <taxon>Paenibacillaceae</taxon>
        <taxon>Thermobacillus</taxon>
    </lineage>
</organism>
<proteinExistence type="predicted"/>
<dbReference type="InterPro" id="IPR002528">
    <property type="entry name" value="MATE_fam"/>
</dbReference>
<evidence type="ECO:0000256" key="2">
    <source>
        <dbReference type="ARBA" id="ARBA00022448"/>
    </source>
</evidence>
<dbReference type="InterPro" id="IPR048279">
    <property type="entry name" value="MdtK-like"/>
</dbReference>